<dbReference type="PANTHER" id="PTHR36507:SF1">
    <property type="entry name" value="BLL1555 PROTEIN"/>
    <property type="match status" value="1"/>
</dbReference>
<gene>
    <name evidence="6" type="ORF">CH376_11825</name>
    <name evidence="5" type="ORF">CH380_19945</name>
</gene>
<keyword evidence="2" id="KW-0186">Copper</keyword>
<evidence type="ECO:0000256" key="1">
    <source>
        <dbReference type="ARBA" id="ARBA00022723"/>
    </source>
</evidence>
<dbReference type="InterPro" id="IPR008972">
    <property type="entry name" value="Cupredoxin"/>
</dbReference>
<organism evidence="5 8">
    <name type="scientific">Leptospira adleri</name>
    <dbReference type="NCBI Taxonomy" id="2023186"/>
    <lineage>
        <taxon>Bacteria</taxon>
        <taxon>Pseudomonadati</taxon>
        <taxon>Spirochaetota</taxon>
        <taxon>Spirochaetia</taxon>
        <taxon>Leptospirales</taxon>
        <taxon>Leptospiraceae</taxon>
        <taxon>Leptospira</taxon>
    </lineage>
</organism>
<dbReference type="InterPro" id="IPR052721">
    <property type="entry name" value="ET_Amicyanin"/>
</dbReference>
<evidence type="ECO:0000313" key="8">
    <source>
        <dbReference type="Proteomes" id="UP000232188"/>
    </source>
</evidence>
<accession>A0A2M9YIR4</accession>
<reference evidence="7 8" key="1">
    <citation type="submission" date="2017-07" db="EMBL/GenBank/DDBJ databases">
        <title>Leptospira spp. isolated from tropical soils.</title>
        <authorList>
            <person name="Thibeaux R."/>
            <person name="Iraola G."/>
            <person name="Ferres I."/>
            <person name="Bierque E."/>
            <person name="Girault D."/>
            <person name="Soupe-Gilbert M.-E."/>
            <person name="Picardeau M."/>
            <person name="Goarant C."/>
        </authorList>
    </citation>
    <scope>NUCLEOTIDE SEQUENCE [LARGE SCALE GENOMIC DNA]</scope>
    <source>
        <strain evidence="5 8">FH2-B-C1</strain>
        <strain evidence="6 7">FH2-B-D1</strain>
    </source>
</reference>
<dbReference type="CDD" id="cd04221">
    <property type="entry name" value="MauL"/>
    <property type="match status" value="1"/>
</dbReference>
<sequence length="106" mass="11824">MLRRVLTISIIAVSLTGSLFAAEHEVGQKEKKFTTESLKVKVGDVVSFPNYDSFFHNIYSLSSEKIFDLGSYPQGQTKKVKFDKAGKILVECAIHPGMKMTIEVQP</sequence>
<dbReference type="EMBL" id="NPDV01000024">
    <property type="protein sequence ID" value="PJZ51432.1"/>
    <property type="molecule type" value="Genomic_DNA"/>
</dbReference>
<keyword evidence="7" id="KW-1185">Reference proteome</keyword>
<keyword evidence="3" id="KW-0732">Signal</keyword>
<evidence type="ECO:0000259" key="4">
    <source>
        <dbReference type="Pfam" id="PF00127"/>
    </source>
</evidence>
<proteinExistence type="predicted"/>
<dbReference type="Pfam" id="PF00127">
    <property type="entry name" value="Copper-bind"/>
    <property type="match status" value="1"/>
</dbReference>
<dbReference type="GO" id="GO:0009055">
    <property type="term" value="F:electron transfer activity"/>
    <property type="evidence" value="ECO:0007669"/>
    <property type="project" value="InterPro"/>
</dbReference>
<keyword evidence="1" id="KW-0479">Metal-binding</keyword>
<evidence type="ECO:0000313" key="7">
    <source>
        <dbReference type="Proteomes" id="UP000232149"/>
    </source>
</evidence>
<dbReference type="PANTHER" id="PTHR36507">
    <property type="entry name" value="BLL1555 PROTEIN"/>
    <property type="match status" value="1"/>
</dbReference>
<dbReference type="AlphaFoldDB" id="A0A2M9YIR4"/>
<dbReference type="SUPFAM" id="SSF49503">
    <property type="entry name" value="Cupredoxins"/>
    <property type="match status" value="1"/>
</dbReference>
<dbReference type="Gene3D" id="2.60.40.420">
    <property type="entry name" value="Cupredoxins - blue copper proteins"/>
    <property type="match status" value="1"/>
</dbReference>
<evidence type="ECO:0000256" key="2">
    <source>
        <dbReference type="ARBA" id="ARBA00023008"/>
    </source>
</evidence>
<evidence type="ECO:0000313" key="6">
    <source>
        <dbReference type="EMBL" id="PJZ61673.1"/>
    </source>
</evidence>
<feature type="domain" description="Blue (type 1) copper" evidence="4">
    <location>
        <begin position="25"/>
        <end position="104"/>
    </location>
</feature>
<protein>
    <submittedName>
        <fullName evidence="5">Methylamine utilization protein</fullName>
    </submittedName>
</protein>
<dbReference type="InterPro" id="IPR034242">
    <property type="entry name" value="MauL"/>
</dbReference>
<dbReference type="Proteomes" id="UP000232149">
    <property type="component" value="Unassembled WGS sequence"/>
</dbReference>
<dbReference type="InterPro" id="IPR000923">
    <property type="entry name" value="BlueCu_1"/>
</dbReference>
<name>A0A2M9YIR4_9LEPT</name>
<evidence type="ECO:0000313" key="5">
    <source>
        <dbReference type="EMBL" id="PJZ51432.1"/>
    </source>
</evidence>
<dbReference type="GO" id="GO:0005507">
    <property type="term" value="F:copper ion binding"/>
    <property type="evidence" value="ECO:0007669"/>
    <property type="project" value="InterPro"/>
</dbReference>
<evidence type="ECO:0000256" key="3">
    <source>
        <dbReference type="SAM" id="SignalP"/>
    </source>
</evidence>
<dbReference type="RefSeq" id="WP_100787521.1">
    <property type="nucleotide sequence ID" value="NZ_NPDU01000027.1"/>
</dbReference>
<comment type="caution">
    <text evidence="5">The sequence shown here is derived from an EMBL/GenBank/DDBJ whole genome shotgun (WGS) entry which is preliminary data.</text>
</comment>
<feature type="chain" id="PRO_5014883734" evidence="3">
    <location>
        <begin position="22"/>
        <end position="106"/>
    </location>
</feature>
<dbReference type="EMBL" id="NPDU01000027">
    <property type="protein sequence ID" value="PJZ61673.1"/>
    <property type="molecule type" value="Genomic_DNA"/>
</dbReference>
<dbReference type="Proteomes" id="UP000232188">
    <property type="component" value="Unassembled WGS sequence"/>
</dbReference>
<feature type="signal peptide" evidence="3">
    <location>
        <begin position="1"/>
        <end position="21"/>
    </location>
</feature>